<reference evidence="1" key="1">
    <citation type="submission" date="2024-10" db="EMBL/GenBank/DDBJ databases">
        <authorList>
            <person name="Lesea H.P."/>
            <person name="Kuehl J.V."/>
            <person name="Chandonia J.-M."/>
        </authorList>
    </citation>
    <scope>NUCLEOTIDE SEQUENCE</scope>
    <source>
        <strain evidence="1">FW102-FHT14D07</strain>
    </source>
</reference>
<proteinExistence type="predicted"/>
<dbReference type="PROSITE" id="PS51257">
    <property type="entry name" value="PROKAR_LIPOPROTEIN"/>
    <property type="match status" value="1"/>
</dbReference>
<sequence length="140" mass="14876">MKPAFRLRPVARRRLAWLVVVLLLWQQVAVAAYACVAAQAAPAAAALAVAVHSSSMAMADGCADMTTPVDPLCRQHCQPDHATQVDARTASVPASALSALPPVLLSVTAVALPSERALIRRERLRAPPPIPRLLFCSLLI</sequence>
<dbReference type="EMBL" id="CP170721">
    <property type="protein sequence ID" value="XIA20373.1"/>
    <property type="molecule type" value="Genomic_DNA"/>
</dbReference>
<gene>
    <name evidence="1" type="ORF">ACFYG5_09695</name>
</gene>
<organism evidence="1">
    <name type="scientific">Rhodanobacter sp. FW102-FHT14D07</name>
    <dbReference type="NCBI Taxonomy" id="3351462"/>
    <lineage>
        <taxon>Bacteria</taxon>
        <taxon>Pseudomonadati</taxon>
        <taxon>Pseudomonadota</taxon>
        <taxon>Gammaproteobacteria</taxon>
        <taxon>Lysobacterales</taxon>
        <taxon>Rhodanobacteraceae</taxon>
        <taxon>Rhodanobacter</taxon>
    </lineage>
</organism>
<protein>
    <recommendedName>
        <fullName evidence="2">Copper resistance protein</fullName>
    </recommendedName>
</protein>
<evidence type="ECO:0008006" key="2">
    <source>
        <dbReference type="Google" id="ProtNLM"/>
    </source>
</evidence>
<accession>A0AB74UUJ4</accession>
<evidence type="ECO:0000313" key="1">
    <source>
        <dbReference type="EMBL" id="XIA20373.1"/>
    </source>
</evidence>
<name>A0AB74UUJ4_9GAMM</name>
<dbReference type="AlphaFoldDB" id="A0AB74UUJ4"/>
<dbReference type="RefSeq" id="WP_395117619.1">
    <property type="nucleotide sequence ID" value="NZ_CP170721.1"/>
</dbReference>